<comment type="caution">
    <text evidence="2">The sequence shown here is derived from an EMBL/GenBank/DDBJ whole genome shotgun (WGS) entry which is preliminary data.</text>
</comment>
<reference evidence="2 3" key="1">
    <citation type="submission" date="2019-07" db="EMBL/GenBank/DDBJ databases">
        <title>Whole genome shotgun sequence of Oceanobacillus sojae NBRC 105379.</title>
        <authorList>
            <person name="Hosoyama A."/>
            <person name="Uohara A."/>
            <person name="Ohji S."/>
            <person name="Ichikawa N."/>
        </authorList>
    </citation>
    <scope>NUCLEOTIDE SEQUENCE [LARGE SCALE GENOMIC DNA]</scope>
    <source>
        <strain evidence="2 3">NBRC 105379</strain>
    </source>
</reference>
<dbReference type="OrthoDB" id="9954632at2"/>
<accession>A0A511ZIK3</accession>
<evidence type="ECO:0008006" key="4">
    <source>
        <dbReference type="Google" id="ProtNLM"/>
    </source>
</evidence>
<dbReference type="Proteomes" id="UP000321558">
    <property type="component" value="Unassembled WGS sequence"/>
</dbReference>
<dbReference type="RefSeq" id="WP_147210249.1">
    <property type="nucleotide sequence ID" value="NZ_BJYM01000007.1"/>
</dbReference>
<sequence>MFISKKKLNQLLSNAKNEGYESGYKDGYSKGNKKGYSKGLHEGLTRDKKGVLYTHNGLYAFEDEEKYKEMNKQNITLLKKIKYEG</sequence>
<protein>
    <recommendedName>
        <fullName evidence="4">Essential protein Yae1 N-terminal domain-containing protein</fullName>
    </recommendedName>
</protein>
<evidence type="ECO:0000313" key="3">
    <source>
        <dbReference type="Proteomes" id="UP000321558"/>
    </source>
</evidence>
<dbReference type="EMBL" id="BJYM01000007">
    <property type="protein sequence ID" value="GEN87260.1"/>
    <property type="molecule type" value="Genomic_DNA"/>
</dbReference>
<organism evidence="2 3">
    <name type="scientific">Oceanobacillus sojae</name>
    <dbReference type="NCBI Taxonomy" id="582851"/>
    <lineage>
        <taxon>Bacteria</taxon>
        <taxon>Bacillati</taxon>
        <taxon>Bacillota</taxon>
        <taxon>Bacilli</taxon>
        <taxon>Bacillales</taxon>
        <taxon>Bacillaceae</taxon>
        <taxon>Oceanobacillus</taxon>
    </lineage>
</organism>
<proteinExistence type="predicted"/>
<evidence type="ECO:0000313" key="2">
    <source>
        <dbReference type="EMBL" id="GEN87260.1"/>
    </source>
</evidence>
<feature type="region of interest" description="Disordered" evidence="1">
    <location>
        <begin position="18"/>
        <end position="40"/>
    </location>
</feature>
<gene>
    <name evidence="2" type="ORF">OSO01_19990</name>
</gene>
<dbReference type="AlphaFoldDB" id="A0A511ZIK3"/>
<evidence type="ECO:0000256" key="1">
    <source>
        <dbReference type="SAM" id="MobiDB-lite"/>
    </source>
</evidence>
<name>A0A511ZIK3_9BACI</name>
<keyword evidence="3" id="KW-1185">Reference proteome</keyword>